<organism evidence="1 2">
    <name type="scientific">Frankia torreyi</name>
    <dbReference type="NCBI Taxonomy" id="1856"/>
    <lineage>
        <taxon>Bacteria</taxon>
        <taxon>Bacillati</taxon>
        <taxon>Actinomycetota</taxon>
        <taxon>Actinomycetes</taxon>
        <taxon>Frankiales</taxon>
        <taxon>Frankiaceae</taxon>
        <taxon>Frankia</taxon>
    </lineage>
</organism>
<keyword evidence="2" id="KW-1185">Reference proteome</keyword>
<dbReference type="RefSeq" id="WP_044888593.1">
    <property type="nucleotide sequence ID" value="NZ_JYFN01000099.1"/>
</dbReference>
<protein>
    <submittedName>
        <fullName evidence="1">Uncharacterized protein</fullName>
    </submittedName>
</protein>
<dbReference type="EMBL" id="JYFN01000099">
    <property type="protein sequence ID" value="KJE19539.1"/>
    <property type="molecule type" value="Genomic_DNA"/>
</dbReference>
<dbReference type="AlphaFoldDB" id="A0A0D8B6H7"/>
<dbReference type="Proteomes" id="UP000032545">
    <property type="component" value="Unassembled WGS sequence"/>
</dbReference>
<reference evidence="1 2" key="2">
    <citation type="journal article" date="2016" name="Genome Announc.">
        <title>Permanent Draft Genome Sequences for Two Variants of Frankia sp. Strain CpI1, the First Frankia Strain Isolated from Root Nodules of Comptonia peregrina.</title>
        <authorList>
            <person name="Oshone R."/>
            <person name="Hurst S.G.IV."/>
            <person name="Abebe-Akele F."/>
            <person name="Simpson S."/>
            <person name="Morris K."/>
            <person name="Thomas W.K."/>
            <person name="Tisa L.S."/>
        </authorList>
    </citation>
    <scope>NUCLEOTIDE SEQUENCE [LARGE SCALE GENOMIC DNA]</scope>
    <source>
        <strain evidence="2">CpI1-S</strain>
    </source>
</reference>
<evidence type="ECO:0000313" key="1">
    <source>
        <dbReference type="EMBL" id="KJE19539.1"/>
    </source>
</evidence>
<gene>
    <name evidence="1" type="ORF">FF36_06197</name>
</gene>
<dbReference type="PATRIC" id="fig|1502723.3.peg.7167"/>
<proteinExistence type="predicted"/>
<evidence type="ECO:0000313" key="2">
    <source>
        <dbReference type="Proteomes" id="UP000032545"/>
    </source>
</evidence>
<name>A0A0D8B6H7_9ACTN</name>
<comment type="caution">
    <text evidence="1">The sequence shown here is derived from an EMBL/GenBank/DDBJ whole genome shotgun (WGS) entry which is preliminary data.</text>
</comment>
<reference evidence="2" key="1">
    <citation type="submission" date="2015-02" db="EMBL/GenBank/DDBJ databases">
        <title>Draft Genome of Frankia sp. CpI1-S.</title>
        <authorList>
            <person name="Oshone R.T."/>
            <person name="Ngom M."/>
            <person name="Ghodhbane-Gtari F."/>
            <person name="Gtari M."/>
            <person name="Morris K."/>
            <person name="Thomas K."/>
            <person name="Sen A."/>
            <person name="Tisa L.S."/>
        </authorList>
    </citation>
    <scope>NUCLEOTIDE SEQUENCE [LARGE SCALE GENOMIC DNA]</scope>
    <source>
        <strain evidence="2">CpI1-S</strain>
    </source>
</reference>
<accession>A0A0D8B6H7</accession>
<sequence length="166" mass="17803">MVRVWLRGLRIQGQVGLAEETGDEVGSVLDAFEQGLDRDGELVDGDAGVVAQVAFDMRPDPFSRFAAVQVELDRAALTRRLSVGRGCCGWSSWLISYGPVSGVKAVRCGRHRNRRSPRIPAGMPWALLPEPNRREAVAVLIVLVERLAGRAVGSGGRDGGDVDAAV</sequence>